<evidence type="ECO:0000313" key="2">
    <source>
        <dbReference type="Proteomes" id="UP001156664"/>
    </source>
</evidence>
<gene>
    <name evidence="1" type="ORF">GCM10007875_05840</name>
</gene>
<sequence>MIILAFLVVGLLLGLCVSIVLFRLMLAIPATRIWLSDRVNWSNNELPDNTYQLVRHGKWIAAPSDSDD</sequence>
<proteinExistence type="predicted"/>
<organism evidence="1 2">
    <name type="scientific">Limnobacter litoralis</name>
    <dbReference type="NCBI Taxonomy" id="481366"/>
    <lineage>
        <taxon>Bacteria</taxon>
        <taxon>Pseudomonadati</taxon>
        <taxon>Pseudomonadota</taxon>
        <taxon>Betaproteobacteria</taxon>
        <taxon>Burkholderiales</taxon>
        <taxon>Burkholderiaceae</taxon>
        <taxon>Limnobacter</taxon>
    </lineage>
</organism>
<comment type="caution">
    <text evidence="1">The sequence shown here is derived from an EMBL/GenBank/DDBJ whole genome shotgun (WGS) entry which is preliminary data.</text>
</comment>
<keyword evidence="2" id="KW-1185">Reference proteome</keyword>
<dbReference type="Proteomes" id="UP001156664">
    <property type="component" value="Unassembled WGS sequence"/>
</dbReference>
<dbReference type="EMBL" id="BSOJ01000006">
    <property type="protein sequence ID" value="GLR25496.1"/>
    <property type="molecule type" value="Genomic_DNA"/>
</dbReference>
<reference evidence="2" key="1">
    <citation type="journal article" date="2019" name="Int. J. Syst. Evol. Microbiol.">
        <title>The Global Catalogue of Microorganisms (GCM) 10K type strain sequencing project: providing services to taxonomists for standard genome sequencing and annotation.</title>
        <authorList>
            <consortium name="The Broad Institute Genomics Platform"/>
            <consortium name="The Broad Institute Genome Sequencing Center for Infectious Disease"/>
            <person name="Wu L."/>
            <person name="Ma J."/>
        </authorList>
    </citation>
    <scope>NUCLEOTIDE SEQUENCE [LARGE SCALE GENOMIC DNA]</scope>
    <source>
        <strain evidence="2">NBRC 105857</strain>
    </source>
</reference>
<protein>
    <submittedName>
        <fullName evidence="1">Uncharacterized protein</fullName>
    </submittedName>
</protein>
<accession>A0ABQ5YQI5</accession>
<name>A0ABQ5YQI5_9BURK</name>
<dbReference type="RefSeq" id="WP_284279850.1">
    <property type="nucleotide sequence ID" value="NZ_BSOJ01000006.1"/>
</dbReference>
<evidence type="ECO:0000313" key="1">
    <source>
        <dbReference type="EMBL" id="GLR25496.1"/>
    </source>
</evidence>